<dbReference type="EMBL" id="KV417272">
    <property type="protein sequence ID" value="KZO99435.1"/>
    <property type="molecule type" value="Genomic_DNA"/>
</dbReference>
<accession>A0A167Q5J6</accession>
<dbReference type="AlphaFoldDB" id="A0A167Q5J6"/>
<gene>
    <name evidence="1" type="ORF">CALVIDRAFT_381099</name>
</gene>
<organism evidence="1 2">
    <name type="scientific">Calocera viscosa (strain TUFC12733)</name>
    <dbReference type="NCBI Taxonomy" id="1330018"/>
    <lineage>
        <taxon>Eukaryota</taxon>
        <taxon>Fungi</taxon>
        <taxon>Dikarya</taxon>
        <taxon>Basidiomycota</taxon>
        <taxon>Agaricomycotina</taxon>
        <taxon>Dacrymycetes</taxon>
        <taxon>Dacrymycetales</taxon>
        <taxon>Dacrymycetaceae</taxon>
        <taxon>Calocera</taxon>
    </lineage>
</organism>
<dbReference type="Proteomes" id="UP000076738">
    <property type="component" value="Unassembled WGS sequence"/>
</dbReference>
<evidence type="ECO:0000313" key="2">
    <source>
        <dbReference type="Proteomes" id="UP000076738"/>
    </source>
</evidence>
<proteinExistence type="predicted"/>
<name>A0A167Q5J6_CALVF</name>
<protein>
    <submittedName>
        <fullName evidence="1">Uncharacterized protein</fullName>
    </submittedName>
</protein>
<evidence type="ECO:0000313" key="1">
    <source>
        <dbReference type="EMBL" id="KZO99435.1"/>
    </source>
</evidence>
<sequence>MASGRTLLLRSGRKPLCFSTLVPPPGRVHRGQGPFLQESHAWRAECTFLLLQVLSFLRNSQCKTSDTCLALPLAQKVCSESHVACGPLAHVSKFIRVPIWANLR</sequence>
<keyword evidence="2" id="KW-1185">Reference proteome</keyword>
<reference evidence="1 2" key="1">
    <citation type="journal article" date="2016" name="Mol. Biol. Evol.">
        <title>Comparative Genomics of Early-Diverging Mushroom-Forming Fungi Provides Insights into the Origins of Lignocellulose Decay Capabilities.</title>
        <authorList>
            <person name="Nagy L.G."/>
            <person name="Riley R."/>
            <person name="Tritt A."/>
            <person name="Adam C."/>
            <person name="Daum C."/>
            <person name="Floudas D."/>
            <person name="Sun H."/>
            <person name="Yadav J.S."/>
            <person name="Pangilinan J."/>
            <person name="Larsson K.H."/>
            <person name="Matsuura K."/>
            <person name="Barry K."/>
            <person name="Labutti K."/>
            <person name="Kuo R."/>
            <person name="Ohm R.A."/>
            <person name="Bhattacharya S.S."/>
            <person name="Shirouzu T."/>
            <person name="Yoshinaga Y."/>
            <person name="Martin F.M."/>
            <person name="Grigoriev I.V."/>
            <person name="Hibbett D.S."/>
        </authorList>
    </citation>
    <scope>NUCLEOTIDE SEQUENCE [LARGE SCALE GENOMIC DNA]</scope>
    <source>
        <strain evidence="1 2">TUFC12733</strain>
    </source>
</reference>